<keyword evidence="2 5" id="KW-0489">Methyltransferase</keyword>
<dbReference type="PANTHER" id="PTHR12843:SF5">
    <property type="entry name" value="EEF1A LYSINE METHYLTRANSFERASE 2"/>
    <property type="match status" value="1"/>
</dbReference>
<name>A0AAN7YYB9_9MYCE</name>
<dbReference type="CDD" id="cd02440">
    <property type="entry name" value="AdoMet_MTases"/>
    <property type="match status" value="1"/>
</dbReference>
<evidence type="ECO:0000313" key="8">
    <source>
        <dbReference type="Proteomes" id="UP001344447"/>
    </source>
</evidence>
<keyword evidence="3 5" id="KW-0808">Transferase</keyword>
<comment type="similarity">
    <text evidence="5">Belongs to the class I-like SAM-binding methyltransferase superfamily. EFM4 family.</text>
</comment>
<comment type="subcellular location">
    <subcellularLocation>
        <location evidence="5">Cytoplasm</location>
    </subcellularLocation>
</comment>
<evidence type="ECO:0000256" key="5">
    <source>
        <dbReference type="HAMAP-Rule" id="MF_03188"/>
    </source>
</evidence>
<dbReference type="Pfam" id="PF13847">
    <property type="entry name" value="Methyltransf_31"/>
    <property type="match status" value="1"/>
</dbReference>
<dbReference type="PANTHER" id="PTHR12843">
    <property type="entry name" value="PROTEIN-LYSINE N-METHYLTRANSFERASE METTL10"/>
    <property type="match status" value="1"/>
</dbReference>
<accession>A0AAN7YYB9</accession>
<gene>
    <name evidence="7" type="ORF">RB653_004586</name>
</gene>
<evidence type="ECO:0000256" key="3">
    <source>
        <dbReference type="ARBA" id="ARBA00022679"/>
    </source>
</evidence>
<dbReference type="GO" id="GO:0032259">
    <property type="term" value="P:methylation"/>
    <property type="evidence" value="ECO:0007669"/>
    <property type="project" value="UniProtKB-KW"/>
</dbReference>
<keyword evidence="1 5" id="KW-0963">Cytoplasm</keyword>
<reference evidence="7 8" key="1">
    <citation type="submission" date="2023-11" db="EMBL/GenBank/DDBJ databases">
        <title>Dfirmibasis_genome.</title>
        <authorList>
            <person name="Edelbroek B."/>
            <person name="Kjellin J."/>
            <person name="Jerlstrom-Hultqvist J."/>
            <person name="Soderbom F."/>
        </authorList>
    </citation>
    <scope>NUCLEOTIDE SEQUENCE [LARGE SCALE GENOMIC DNA]</scope>
    <source>
        <strain evidence="7 8">TNS-C-14</strain>
    </source>
</reference>
<dbReference type="InterPro" id="IPR029063">
    <property type="entry name" value="SAM-dependent_MTases_sf"/>
</dbReference>
<dbReference type="SUPFAM" id="SSF53335">
    <property type="entry name" value="S-adenosyl-L-methionine-dependent methyltransferases"/>
    <property type="match status" value="1"/>
</dbReference>
<evidence type="ECO:0000256" key="1">
    <source>
        <dbReference type="ARBA" id="ARBA00022490"/>
    </source>
</evidence>
<dbReference type="AlphaFoldDB" id="A0AAN7YYB9"/>
<dbReference type="InterPro" id="IPR025714">
    <property type="entry name" value="Methyltranfer_dom"/>
</dbReference>
<keyword evidence="8" id="KW-1185">Reference proteome</keyword>
<dbReference type="HAMAP" id="MF_03188">
    <property type="entry name" value="Methyltr_EFM4"/>
    <property type="match status" value="1"/>
</dbReference>
<keyword evidence="4 5" id="KW-0949">S-adenosyl-L-methionine</keyword>
<evidence type="ECO:0000259" key="6">
    <source>
        <dbReference type="Pfam" id="PF13847"/>
    </source>
</evidence>
<proteinExistence type="inferred from homology"/>
<evidence type="ECO:0000256" key="2">
    <source>
        <dbReference type="ARBA" id="ARBA00022603"/>
    </source>
</evidence>
<dbReference type="EMBL" id="JAVFKY010000001">
    <property type="protein sequence ID" value="KAK5582996.1"/>
    <property type="molecule type" value="Genomic_DNA"/>
</dbReference>
<protein>
    <recommendedName>
        <fullName evidence="5">Protein-lysine N-methyltransferase RB653_004586</fullName>
        <ecNumber evidence="5">2.1.1.-</ecNumber>
    </recommendedName>
</protein>
<feature type="domain" description="Methyltransferase" evidence="6">
    <location>
        <begin position="64"/>
        <end position="183"/>
    </location>
</feature>
<dbReference type="GO" id="GO:0005737">
    <property type="term" value="C:cytoplasm"/>
    <property type="evidence" value="ECO:0007669"/>
    <property type="project" value="UniProtKB-SubCell"/>
</dbReference>
<dbReference type="InterPro" id="IPR026635">
    <property type="entry name" value="Efm4/METTL10"/>
</dbReference>
<comment type="caution">
    <text evidence="7">The sequence shown here is derived from an EMBL/GenBank/DDBJ whole genome shotgun (WGS) entry which is preliminary data.</text>
</comment>
<dbReference type="GO" id="GO:0016279">
    <property type="term" value="F:protein-lysine N-methyltransferase activity"/>
    <property type="evidence" value="ECO:0007669"/>
    <property type="project" value="UniProtKB-UniRule"/>
</dbReference>
<comment type="function">
    <text evidence="5">S-adenosyl-L-methionine-dependent protein-lysine N-methyltransferase that methylates elongation factor 1-alpha.</text>
</comment>
<dbReference type="EC" id="2.1.1.-" evidence="5"/>
<organism evidence="7 8">
    <name type="scientific">Dictyostelium firmibasis</name>
    <dbReference type="NCBI Taxonomy" id="79012"/>
    <lineage>
        <taxon>Eukaryota</taxon>
        <taxon>Amoebozoa</taxon>
        <taxon>Evosea</taxon>
        <taxon>Eumycetozoa</taxon>
        <taxon>Dictyostelia</taxon>
        <taxon>Dictyosteliales</taxon>
        <taxon>Dictyosteliaceae</taxon>
        <taxon>Dictyostelium</taxon>
    </lineage>
</organism>
<sequence length="221" mass="25241">MSDFEDVVEVESCVLGTKEHWDLAYDRELDCFDETGDVGEIWFGKSCLKTMCKGVSQIPELNKETSKIIDLGCGNGMTLIELSKLGFKKLDGSDYSARGIELSKKIMEQEGFNHINYFVDDITDSKIEQHVYDAVLDKGTFDAIALSEDRDRMKQLYKQHVEHILKPNGIFVITSCNYTENELKLYYTSPEFEFIRNIQYPVFSFGGSKGTTQTTLIFKKN</sequence>
<dbReference type="Gene3D" id="3.40.50.150">
    <property type="entry name" value="Vaccinia Virus protein VP39"/>
    <property type="match status" value="1"/>
</dbReference>
<evidence type="ECO:0000256" key="4">
    <source>
        <dbReference type="ARBA" id="ARBA00022691"/>
    </source>
</evidence>
<dbReference type="Proteomes" id="UP001344447">
    <property type="component" value="Unassembled WGS sequence"/>
</dbReference>
<evidence type="ECO:0000313" key="7">
    <source>
        <dbReference type="EMBL" id="KAK5582996.1"/>
    </source>
</evidence>